<reference evidence="2" key="2">
    <citation type="submission" date="2022-01" db="EMBL/GenBank/DDBJ databases">
        <authorList>
            <person name="Yamashiro T."/>
            <person name="Shiraishi A."/>
            <person name="Satake H."/>
            <person name="Nakayama K."/>
        </authorList>
    </citation>
    <scope>NUCLEOTIDE SEQUENCE</scope>
</reference>
<feature type="region of interest" description="Disordered" evidence="1">
    <location>
        <begin position="110"/>
        <end position="147"/>
    </location>
</feature>
<protein>
    <submittedName>
        <fullName evidence="2">Uncharacterized protein</fullName>
    </submittedName>
</protein>
<organism evidence="2 3">
    <name type="scientific">Tanacetum coccineum</name>
    <dbReference type="NCBI Taxonomy" id="301880"/>
    <lineage>
        <taxon>Eukaryota</taxon>
        <taxon>Viridiplantae</taxon>
        <taxon>Streptophyta</taxon>
        <taxon>Embryophyta</taxon>
        <taxon>Tracheophyta</taxon>
        <taxon>Spermatophyta</taxon>
        <taxon>Magnoliopsida</taxon>
        <taxon>eudicotyledons</taxon>
        <taxon>Gunneridae</taxon>
        <taxon>Pentapetalae</taxon>
        <taxon>asterids</taxon>
        <taxon>campanulids</taxon>
        <taxon>Asterales</taxon>
        <taxon>Asteraceae</taxon>
        <taxon>Asteroideae</taxon>
        <taxon>Anthemideae</taxon>
        <taxon>Anthemidinae</taxon>
        <taxon>Tanacetum</taxon>
    </lineage>
</organism>
<dbReference type="EMBL" id="BQNB010015081">
    <property type="protein sequence ID" value="GJT35794.1"/>
    <property type="molecule type" value="Genomic_DNA"/>
</dbReference>
<reference evidence="2" key="1">
    <citation type="journal article" date="2022" name="Int. J. Mol. Sci.">
        <title>Draft Genome of Tanacetum Coccineum: Genomic Comparison of Closely Related Tanacetum-Family Plants.</title>
        <authorList>
            <person name="Yamashiro T."/>
            <person name="Shiraishi A."/>
            <person name="Nakayama K."/>
            <person name="Satake H."/>
        </authorList>
    </citation>
    <scope>NUCLEOTIDE SEQUENCE</scope>
</reference>
<feature type="compositionally biased region" description="Low complexity" evidence="1">
    <location>
        <begin position="134"/>
        <end position="147"/>
    </location>
</feature>
<evidence type="ECO:0000313" key="2">
    <source>
        <dbReference type="EMBL" id="GJT35794.1"/>
    </source>
</evidence>
<gene>
    <name evidence="2" type="ORF">Tco_0926213</name>
</gene>
<dbReference type="Proteomes" id="UP001151760">
    <property type="component" value="Unassembled WGS sequence"/>
</dbReference>
<comment type="caution">
    <text evidence="2">The sequence shown here is derived from an EMBL/GenBank/DDBJ whole genome shotgun (WGS) entry which is preliminary data.</text>
</comment>
<sequence>MVIAPELSVIDMAELVRLQVCVDINDTWDWVAIGSKRQSDAVVGAFEVTEDAPAINEGGRAILAPMQGPQQLPPQPPAAARTMPQRLGRVEEEMQGMCRDVMSLHGLVEKLITDQGSSPAAFERRTRHRTDGASTSTSQQDQQQPDP</sequence>
<evidence type="ECO:0000256" key="1">
    <source>
        <dbReference type="SAM" id="MobiDB-lite"/>
    </source>
</evidence>
<keyword evidence="3" id="KW-1185">Reference proteome</keyword>
<proteinExistence type="predicted"/>
<evidence type="ECO:0000313" key="3">
    <source>
        <dbReference type="Proteomes" id="UP001151760"/>
    </source>
</evidence>
<accession>A0ABQ5DA45</accession>
<name>A0ABQ5DA45_9ASTR</name>